<feature type="compositionally biased region" description="Polar residues" evidence="12">
    <location>
        <begin position="651"/>
        <end position="662"/>
    </location>
</feature>
<evidence type="ECO:0000256" key="11">
    <source>
        <dbReference type="PIRNR" id="PIRNR037096"/>
    </source>
</evidence>
<protein>
    <recommendedName>
        <fullName evidence="11">AP-3 complex subunit beta</fullName>
    </recommendedName>
</protein>
<keyword evidence="5" id="KW-0597">Phosphoprotein</keyword>
<feature type="compositionally biased region" description="Basic and acidic residues" evidence="12">
    <location>
        <begin position="763"/>
        <end position="772"/>
    </location>
</feature>
<organism evidence="15 17">
    <name type="scientific">Arctia plantaginis</name>
    <name type="common">Wood tiger moth</name>
    <name type="synonym">Phalaena plantaginis</name>
    <dbReference type="NCBI Taxonomy" id="874455"/>
    <lineage>
        <taxon>Eukaryota</taxon>
        <taxon>Metazoa</taxon>
        <taxon>Ecdysozoa</taxon>
        <taxon>Arthropoda</taxon>
        <taxon>Hexapoda</taxon>
        <taxon>Insecta</taxon>
        <taxon>Pterygota</taxon>
        <taxon>Neoptera</taxon>
        <taxon>Endopterygota</taxon>
        <taxon>Lepidoptera</taxon>
        <taxon>Glossata</taxon>
        <taxon>Ditrysia</taxon>
        <taxon>Noctuoidea</taxon>
        <taxon>Erebidae</taxon>
        <taxon>Arctiinae</taxon>
        <taxon>Arctia</taxon>
    </lineage>
</organism>
<keyword evidence="8 11" id="KW-0472">Membrane</keyword>
<comment type="caution">
    <text evidence="15">The sequence shown here is derived from an EMBL/GenBank/DDBJ whole genome shotgun (WGS) entry which is preliminary data.</text>
</comment>
<dbReference type="InterPro" id="IPR016024">
    <property type="entry name" value="ARM-type_fold"/>
</dbReference>
<evidence type="ECO:0000259" key="13">
    <source>
        <dbReference type="SMART" id="SM01355"/>
    </source>
</evidence>
<evidence type="ECO:0000313" key="14">
    <source>
        <dbReference type="EMBL" id="CAB3244171.1"/>
    </source>
</evidence>
<sequence>MTSSTSYNNDKVVMAEVEYPANDPASGAFFQPDYKKNEDLKLMLDGSKDSLKLEAMKRIIGMIAKGRDASDLFPAVVKNVVSKNIEVKKLVYVYLVRYAEEQQDLALLSISTFQRALKDPNQLIRASALRVLSSIRVPMIVPIVMLAIRDSSSDMSPYVRKTAAHAIPKLYSLDPEQKEELVAIIDKLLSDKAPLVVGSAAMAFTEVCGDRMTLIHRSYRKLCSLLADVDEWGQLALLNVLTVYAKTCFPDPNTEDYSTDSESDKPFYESESEGTPRKQSSHSPSLDADHRLLLRAAKPLLQSRNSGVVMAVAQLFYHCGPAQELLPVAKAMIRLLRAPLEVQSVVLNSIASLTVNKRAIFEPFLKSFFVRNSDPTHIKLLKLEILTNLATEASAPVVLREFQTYVTSNDKAFAGATIQAIGRLAVAIQSETETCLNGLLHLLSSKDEWVVCEAVVVVKRVVGGGATSARAAVSRAAKLLRSDRLAGNARAAGVWLVAEHGARHPRAAAILAHMASNFADQDELVKLQLLSLAVKLSITQPDTLPLCRYIVALARYDVSYDVRDRARMLRRFIEPQDGKVLPKYAADIYLPEKPKPTIQSSFKDRSQFTIGTLSQYIGSAAGGYRPLPPAPRAPLAAHLRAQPDLAPPAQPNTDDTPKNKNFYSEPGSSGSGSESSSDAEASSSEESSNEEESTNEEKKEQKPVKETNNYRSSNSGTSDSESDSASSDESDSDSDESADSSDGSSKKNDFVNDKKPQKPQPEPSKEEPKRNEKSNLELLLELDEVASSLPTMTPTCGGFLSPPTGPQAGIVDADSITPVGPSYTCPTYTEVVSRVVSGGLSCSMRWSRCPHLYSQTMCAIDLSFTNHTANQITNLRVNKKTLTGSRNIHEFNPIQVIPPASTFTVTLGVDFADTIQPIEFTVISSLGEVSVSLSPAVGELLRAVSMAPARWALEHRSLRGMTECDKKAVKLEDEQLICRLVFETANLAAITSTGDFLRFAGRLMSSQDLVLLSVKLEADCCRVTANCSNMAIASLLTNEVAQALNRSSTILA</sequence>
<feature type="domain" description="AP-3 complex subunit beta C-terminal" evidence="13">
    <location>
        <begin position="772"/>
        <end position="916"/>
    </location>
</feature>
<dbReference type="GO" id="GO:0006886">
    <property type="term" value="P:intracellular protein transport"/>
    <property type="evidence" value="ECO:0007669"/>
    <property type="project" value="InterPro"/>
</dbReference>
<evidence type="ECO:0000256" key="2">
    <source>
        <dbReference type="ARBA" id="ARBA00004555"/>
    </source>
</evidence>
<comment type="subcellular location">
    <subcellularLocation>
        <location evidence="1">Cytoplasmic vesicle</location>
        <location evidence="1">Clathrin-coated vesicle membrane</location>
        <topology evidence="1">Peripheral membrane protein</topology>
        <orientation evidence="1">Cytoplasmic side</orientation>
    </subcellularLocation>
    <subcellularLocation>
        <location evidence="2">Golgi apparatus</location>
    </subcellularLocation>
</comment>
<dbReference type="Gene3D" id="1.25.10.10">
    <property type="entry name" value="Leucine-rich Repeat Variant"/>
    <property type="match status" value="1"/>
</dbReference>
<dbReference type="Pfam" id="PF01602">
    <property type="entry name" value="Adaptin_N"/>
    <property type="match status" value="1"/>
</dbReference>
<dbReference type="EMBL" id="CADEBC010000520">
    <property type="protein sequence ID" value="CAB3244171.1"/>
    <property type="molecule type" value="Genomic_DNA"/>
</dbReference>
<feature type="compositionally biased region" description="Acidic residues" evidence="12">
    <location>
        <begin position="720"/>
        <end position="739"/>
    </location>
</feature>
<evidence type="ECO:0000256" key="8">
    <source>
        <dbReference type="ARBA" id="ARBA00023136"/>
    </source>
</evidence>
<evidence type="ECO:0000256" key="12">
    <source>
        <dbReference type="SAM" id="MobiDB-lite"/>
    </source>
</evidence>
<dbReference type="Pfam" id="PF14796">
    <property type="entry name" value="AP3B1_C"/>
    <property type="match status" value="1"/>
</dbReference>
<proteinExistence type="inferred from homology"/>
<dbReference type="SMART" id="SM01355">
    <property type="entry name" value="AP3B1_C"/>
    <property type="match status" value="1"/>
</dbReference>
<keyword evidence="9" id="KW-0968">Cytoplasmic vesicle</keyword>
<evidence type="ECO:0000313" key="16">
    <source>
        <dbReference type="Proteomes" id="UP000494106"/>
    </source>
</evidence>
<evidence type="ECO:0000313" key="17">
    <source>
        <dbReference type="Proteomes" id="UP000494256"/>
    </source>
</evidence>
<evidence type="ECO:0000313" key="15">
    <source>
        <dbReference type="EMBL" id="CAB3253964.1"/>
    </source>
</evidence>
<dbReference type="Proteomes" id="UP000494256">
    <property type="component" value="Unassembled WGS sequence"/>
</dbReference>
<dbReference type="SUPFAM" id="SSF48371">
    <property type="entry name" value="ARM repeat"/>
    <property type="match status" value="1"/>
</dbReference>
<evidence type="ECO:0000256" key="3">
    <source>
        <dbReference type="ARBA" id="ARBA00006613"/>
    </source>
</evidence>
<dbReference type="AlphaFoldDB" id="A0A8S1B870"/>
<dbReference type="OrthoDB" id="302453at2759"/>
<gene>
    <name evidence="15" type="ORF">APLA_LOCUS14512</name>
    <name evidence="14" type="ORF">APLA_LOCUS9841</name>
</gene>
<keyword evidence="7" id="KW-0333">Golgi apparatus</keyword>
<evidence type="ECO:0000256" key="5">
    <source>
        <dbReference type="ARBA" id="ARBA00022553"/>
    </source>
</evidence>
<dbReference type="GO" id="GO:0030665">
    <property type="term" value="C:clathrin-coated vesicle membrane"/>
    <property type="evidence" value="ECO:0007669"/>
    <property type="project" value="UniProtKB-SubCell"/>
</dbReference>
<dbReference type="InterPro" id="IPR026739">
    <property type="entry name" value="AP_beta"/>
</dbReference>
<dbReference type="EMBL" id="CADEBD010000393">
    <property type="protein sequence ID" value="CAB3253964.1"/>
    <property type="molecule type" value="Genomic_DNA"/>
</dbReference>
<dbReference type="PANTHER" id="PTHR11134">
    <property type="entry name" value="ADAPTOR COMPLEX SUBUNIT BETA FAMILY MEMBER"/>
    <property type="match status" value="1"/>
</dbReference>
<dbReference type="Pfam" id="PF24080">
    <property type="entry name" value="AP3B1_C_2"/>
    <property type="match status" value="1"/>
</dbReference>
<evidence type="ECO:0000256" key="10">
    <source>
        <dbReference type="ARBA" id="ARBA00023570"/>
    </source>
</evidence>
<feature type="region of interest" description="Disordered" evidence="12">
    <location>
        <begin position="643"/>
        <end position="772"/>
    </location>
</feature>
<dbReference type="GO" id="GO:0005794">
    <property type="term" value="C:Golgi apparatus"/>
    <property type="evidence" value="ECO:0007669"/>
    <property type="project" value="UniProtKB-SubCell"/>
</dbReference>
<dbReference type="InterPro" id="IPR029390">
    <property type="entry name" value="AP3B_C"/>
</dbReference>
<dbReference type="InterPro" id="IPR056314">
    <property type="entry name" value="AP3B1/2_C"/>
</dbReference>
<reference evidence="16 17" key="1">
    <citation type="submission" date="2020-04" db="EMBL/GenBank/DDBJ databases">
        <authorList>
            <person name="Wallbank WR R."/>
            <person name="Pardo Diaz C."/>
            <person name="Kozak K."/>
            <person name="Martin S."/>
            <person name="Jiggins C."/>
            <person name="Moest M."/>
            <person name="Warren A I."/>
            <person name="Byers J.R.P. K."/>
            <person name="Montejo-Kovacevich G."/>
            <person name="Yen C E."/>
        </authorList>
    </citation>
    <scope>NUCLEOTIDE SEQUENCE [LARGE SCALE GENOMIC DNA]</scope>
</reference>
<feature type="compositionally biased region" description="Basic and acidic residues" evidence="12">
    <location>
        <begin position="744"/>
        <end position="756"/>
    </location>
</feature>
<dbReference type="Proteomes" id="UP000494106">
    <property type="component" value="Unassembled WGS sequence"/>
</dbReference>
<evidence type="ECO:0000256" key="7">
    <source>
        <dbReference type="ARBA" id="ARBA00023034"/>
    </source>
</evidence>
<dbReference type="PIRSF" id="PIRSF037096">
    <property type="entry name" value="AP3_complex_beta"/>
    <property type="match status" value="1"/>
</dbReference>
<evidence type="ECO:0000256" key="1">
    <source>
        <dbReference type="ARBA" id="ARBA00004145"/>
    </source>
</evidence>
<dbReference type="InterPro" id="IPR002553">
    <property type="entry name" value="Clathrin/coatomer_adapt-like_N"/>
</dbReference>
<feature type="region of interest" description="Disordered" evidence="12">
    <location>
        <begin position="254"/>
        <end position="285"/>
    </location>
</feature>
<comment type="similarity">
    <text evidence="3 11">Belongs to the adaptor complexes large subunit family.</text>
</comment>
<keyword evidence="6 11" id="KW-0653">Protein transport</keyword>
<evidence type="ECO:0000256" key="9">
    <source>
        <dbReference type="ARBA" id="ARBA00023329"/>
    </source>
</evidence>
<dbReference type="InterPro" id="IPR011989">
    <property type="entry name" value="ARM-like"/>
</dbReference>
<comment type="function">
    <text evidence="10">Subunit of non-clathrin- and clathrin-associated adaptor protein complex 3 (AP-3) that plays a role in protein sorting in the late-Golgi/trans-Golgi network (TGN) and/or endosomes. The AP complexes mediate both the recruitment of clathrin to membranes and the recognition of sorting signals within the cytosolic tails of transmembrane cargo molecules. AP-3 appears to be involved in the sorting of a subset of transmembrane proteins targeted to lysosomes and lysosome-related organelles. In concert with the BLOC-1 complex, AP-3 is required to target cargos into vesicles assembled at cell bodies for delivery into neurites and nerve terminals.</text>
</comment>
<accession>A0A8S1B870</accession>
<keyword evidence="16" id="KW-1185">Reference proteome</keyword>
<name>A0A8S1B870_ARCPL</name>
<keyword evidence="4 11" id="KW-0813">Transport</keyword>
<dbReference type="GO" id="GO:0030123">
    <property type="term" value="C:AP-3 adaptor complex"/>
    <property type="evidence" value="ECO:0007669"/>
    <property type="project" value="UniProtKB-UniRule"/>
</dbReference>
<feature type="compositionally biased region" description="Low complexity" evidence="12">
    <location>
        <begin position="664"/>
        <end position="686"/>
    </location>
</feature>
<feature type="compositionally biased region" description="Basic and acidic residues" evidence="12">
    <location>
        <begin position="695"/>
        <end position="705"/>
    </location>
</feature>
<dbReference type="InterPro" id="IPR026740">
    <property type="entry name" value="AP3_beta"/>
</dbReference>
<evidence type="ECO:0000256" key="4">
    <source>
        <dbReference type="ARBA" id="ARBA00022448"/>
    </source>
</evidence>
<dbReference type="GO" id="GO:0016192">
    <property type="term" value="P:vesicle-mediated transport"/>
    <property type="evidence" value="ECO:0007669"/>
    <property type="project" value="InterPro"/>
</dbReference>
<evidence type="ECO:0000256" key="6">
    <source>
        <dbReference type="ARBA" id="ARBA00022927"/>
    </source>
</evidence>